<dbReference type="RefSeq" id="WP_089687970.1">
    <property type="nucleotide sequence ID" value="NZ_FNES01000014.1"/>
</dbReference>
<evidence type="ECO:0000313" key="2">
    <source>
        <dbReference type="Proteomes" id="UP000198525"/>
    </source>
</evidence>
<dbReference type="Proteomes" id="UP000198525">
    <property type="component" value="Unassembled WGS sequence"/>
</dbReference>
<name>A0A1G9AWB0_9GAMM</name>
<accession>A0A1G9AWB0</accession>
<evidence type="ECO:0008006" key="3">
    <source>
        <dbReference type="Google" id="ProtNLM"/>
    </source>
</evidence>
<keyword evidence="2" id="KW-1185">Reference proteome</keyword>
<organism evidence="1 2">
    <name type="scientific">Billgrantia gudaonensis</name>
    <dbReference type="NCBI Taxonomy" id="376427"/>
    <lineage>
        <taxon>Bacteria</taxon>
        <taxon>Pseudomonadati</taxon>
        <taxon>Pseudomonadota</taxon>
        <taxon>Gammaproteobacteria</taxon>
        <taxon>Oceanospirillales</taxon>
        <taxon>Halomonadaceae</taxon>
        <taxon>Billgrantia</taxon>
    </lineage>
</organism>
<evidence type="ECO:0000313" key="1">
    <source>
        <dbReference type="EMBL" id="SDK31507.1"/>
    </source>
</evidence>
<sequence length="99" mass="10621">MSTFREVTAADQRLIVLQALEEDPGYSHNEAVLRSVLGNFGHQVSRDGLRTELAWLQEQGLITLADAGGIQVARLTARGQDVATGAARVPGVARPRLEG</sequence>
<dbReference type="AlphaFoldDB" id="A0A1G9AWB0"/>
<proteinExistence type="predicted"/>
<gene>
    <name evidence="1" type="ORF">SAMN04487954_114108</name>
</gene>
<dbReference type="STRING" id="376427.SAMN04487954_114108"/>
<protein>
    <recommendedName>
        <fullName evidence="3">ArsR family transcriptional regulator</fullName>
    </recommendedName>
</protein>
<reference evidence="1 2" key="1">
    <citation type="submission" date="2016-10" db="EMBL/GenBank/DDBJ databases">
        <authorList>
            <person name="de Groot N.N."/>
        </authorList>
    </citation>
    <scope>NUCLEOTIDE SEQUENCE [LARGE SCALE GENOMIC DNA]</scope>
    <source>
        <strain evidence="1 2">CGMCC 1.6133</strain>
    </source>
</reference>
<dbReference type="OrthoDB" id="7855192at2"/>
<dbReference type="EMBL" id="FNES01000014">
    <property type="protein sequence ID" value="SDK31507.1"/>
    <property type="molecule type" value="Genomic_DNA"/>
</dbReference>